<organism evidence="1">
    <name type="scientific">uncultured Caudovirales phage</name>
    <dbReference type="NCBI Taxonomy" id="2100421"/>
    <lineage>
        <taxon>Viruses</taxon>
        <taxon>Duplodnaviria</taxon>
        <taxon>Heunggongvirae</taxon>
        <taxon>Uroviricota</taxon>
        <taxon>Caudoviricetes</taxon>
        <taxon>Peduoviridae</taxon>
        <taxon>Maltschvirus</taxon>
        <taxon>Maltschvirus maltsch</taxon>
    </lineage>
</organism>
<reference evidence="1" key="1">
    <citation type="submission" date="2020-05" db="EMBL/GenBank/DDBJ databases">
        <authorList>
            <person name="Chiriac C."/>
            <person name="Salcher M."/>
            <person name="Ghai R."/>
            <person name="Kavagutti S V."/>
        </authorList>
    </citation>
    <scope>NUCLEOTIDE SEQUENCE</scope>
</reference>
<evidence type="ECO:0000313" key="1">
    <source>
        <dbReference type="EMBL" id="CAB4196545.1"/>
    </source>
</evidence>
<protein>
    <submittedName>
        <fullName evidence="1">Uncharacterized protein</fullName>
    </submittedName>
</protein>
<accession>A0A6J5RWB8</accession>
<dbReference type="EMBL" id="LR797252">
    <property type="protein sequence ID" value="CAB4196545.1"/>
    <property type="molecule type" value="Genomic_DNA"/>
</dbReference>
<gene>
    <name evidence="1" type="ORF">UFOVP1290_65</name>
</gene>
<sequence length="356" mass="39163">MSLPSLDKTYTFNVNQQIPISASTSDTNRNFLLAWVNSMIGLTNGFWTCVGSSDGAGNYDAVDGAAHTSKWVSIAEVVWNDPGNNHSWIVLEQATGSTVGAGNPQICISLPYSANGALYGRGIIEMSTSGLFTGGTGTARPTATDSVNCSPRSTAWGDYWLNLPSTNRYYADGVNSSTGNRNSYLHVIGSDDGEVLHVVGCASNVFLYWSICKVKNPATTNWTKQWVALTSSTNYDDVNSVTYPWSYYNFTRTYLNSTDVPLAFTGLCYHIPEDLTKYQISNTSTYDNQSNKFPLTQVGLYSYNSPNRGRKGMLFDTYWGLRVLNIGYAYPNDGSNLWAQFGDFVIPWNGSNIKIR</sequence>
<name>A0A6J5RWB8_9CAUD</name>
<proteinExistence type="predicted"/>